<accession>A0A1I7Y915</accession>
<proteinExistence type="predicted"/>
<dbReference type="Proteomes" id="UP000095287">
    <property type="component" value="Unplaced"/>
</dbReference>
<dbReference type="AlphaFoldDB" id="A0A1I7Y915"/>
<evidence type="ECO:0000313" key="4">
    <source>
        <dbReference type="WBParaSite" id="L893_g13875.t1"/>
    </source>
</evidence>
<keyword evidence="2" id="KW-0472">Membrane</keyword>
<dbReference type="WBParaSite" id="L893_g13875.t1">
    <property type="protein sequence ID" value="L893_g13875.t1"/>
    <property type="gene ID" value="L893_g13875"/>
</dbReference>
<sequence length="144" mass="16073">MPVYVLRHLLTVIYLAISCKFLYAVGVPLYKHSYETLLEVQQRKTSGSGPTPHLLPSLGNPRARSHPANLLSGLRETDRILYGAENYLLGGAPFHARHSHHHAPSDKQVLSCMNEVSRILFQKAVEGRSRTAGEAEKEIMRSDT</sequence>
<keyword evidence="3" id="KW-1185">Reference proteome</keyword>
<evidence type="ECO:0000256" key="1">
    <source>
        <dbReference type="SAM" id="MobiDB-lite"/>
    </source>
</evidence>
<organism evidence="3 4">
    <name type="scientific">Steinernema glaseri</name>
    <dbReference type="NCBI Taxonomy" id="37863"/>
    <lineage>
        <taxon>Eukaryota</taxon>
        <taxon>Metazoa</taxon>
        <taxon>Ecdysozoa</taxon>
        <taxon>Nematoda</taxon>
        <taxon>Chromadorea</taxon>
        <taxon>Rhabditida</taxon>
        <taxon>Tylenchina</taxon>
        <taxon>Panagrolaimomorpha</taxon>
        <taxon>Strongyloidoidea</taxon>
        <taxon>Steinernematidae</taxon>
        <taxon>Steinernema</taxon>
    </lineage>
</organism>
<evidence type="ECO:0000256" key="2">
    <source>
        <dbReference type="SAM" id="Phobius"/>
    </source>
</evidence>
<keyword evidence="2" id="KW-1133">Transmembrane helix</keyword>
<keyword evidence="2" id="KW-0812">Transmembrane</keyword>
<feature type="region of interest" description="Disordered" evidence="1">
    <location>
        <begin position="43"/>
        <end position="62"/>
    </location>
</feature>
<name>A0A1I7Y915_9BILA</name>
<protein>
    <submittedName>
        <fullName evidence="4">Carn_acyltransf domain-containing protein</fullName>
    </submittedName>
</protein>
<evidence type="ECO:0000313" key="3">
    <source>
        <dbReference type="Proteomes" id="UP000095287"/>
    </source>
</evidence>
<reference evidence="4" key="1">
    <citation type="submission" date="2016-11" db="UniProtKB">
        <authorList>
            <consortium name="WormBaseParasite"/>
        </authorList>
    </citation>
    <scope>IDENTIFICATION</scope>
</reference>
<feature type="transmembrane region" description="Helical" evidence="2">
    <location>
        <begin position="12"/>
        <end position="30"/>
    </location>
</feature>
<dbReference type="PROSITE" id="PS51257">
    <property type="entry name" value="PROKAR_LIPOPROTEIN"/>
    <property type="match status" value="1"/>
</dbReference>